<sequence length="68" mass="7868">MLQIALSISIVTIILLQCPGSLGLFNNYNLAHIYLNNQSKSNFLIFQFILFQVFLFIAVLFLHHWLLS</sequence>
<evidence type="ECO:0000313" key="2">
    <source>
        <dbReference type="EMBL" id="QXT44816.1"/>
    </source>
</evidence>
<reference evidence="2" key="1">
    <citation type="journal article" date="2021" name="Biol. Invasions">
        <title>Global high-throughput genotyping of organellar genomes reveals insights into the origin and spread of invasive starry stonewort (Nitellopsis obtusa).</title>
        <authorList>
            <person name="Sleith R.S."/>
            <person name="Karol K.G."/>
        </authorList>
    </citation>
    <scope>NUCLEOTIDE SEQUENCE</scope>
    <source>
        <strain evidence="2">KGK5729</strain>
    </source>
</reference>
<dbReference type="AlphaFoldDB" id="A0A8F6YEX1"/>
<keyword evidence="1" id="KW-0472">Membrane</keyword>
<evidence type="ECO:0000256" key="1">
    <source>
        <dbReference type="SAM" id="Phobius"/>
    </source>
</evidence>
<keyword evidence="1" id="KW-1133">Transmembrane helix</keyword>
<name>A0A8F6YEX1_9VIRI</name>
<dbReference type="EMBL" id="MW556321">
    <property type="protein sequence ID" value="QXT44816.1"/>
    <property type="molecule type" value="Genomic_DNA"/>
</dbReference>
<keyword evidence="1" id="KW-0812">Transmembrane</keyword>
<keyword evidence="2" id="KW-0934">Plastid</keyword>
<geneLocation type="chloroplast" evidence="2"/>
<proteinExistence type="predicted"/>
<gene>
    <name evidence="2" type="primary">orf68</name>
</gene>
<accession>A0A8F6YEX1</accession>
<keyword evidence="2" id="KW-0150">Chloroplast</keyword>
<feature type="transmembrane region" description="Helical" evidence="1">
    <location>
        <begin position="44"/>
        <end position="67"/>
    </location>
</feature>
<protein>
    <submittedName>
        <fullName evidence="2">Uncharacterized protein</fullName>
    </submittedName>
</protein>
<organism evidence="2">
    <name type="scientific">Nitellopsis obtusa</name>
    <dbReference type="NCBI Taxonomy" id="40811"/>
    <lineage>
        <taxon>Eukaryota</taxon>
        <taxon>Viridiplantae</taxon>
        <taxon>Streptophyta</taxon>
        <taxon>Charophyceae</taxon>
        <taxon>Charales</taxon>
        <taxon>Characeae</taxon>
        <taxon>Nitellopsis</taxon>
    </lineage>
</organism>